<keyword evidence="3 6" id="KW-0812">Transmembrane</keyword>
<dbReference type="FunFam" id="1.20.1250.20:FF:000011">
    <property type="entry name" value="MFS multidrug transporter, putative"/>
    <property type="match status" value="1"/>
</dbReference>
<feature type="transmembrane region" description="Helical" evidence="6">
    <location>
        <begin position="190"/>
        <end position="215"/>
    </location>
</feature>
<feature type="transmembrane region" description="Helical" evidence="6">
    <location>
        <begin position="413"/>
        <end position="434"/>
    </location>
</feature>
<evidence type="ECO:0000256" key="3">
    <source>
        <dbReference type="ARBA" id="ARBA00022692"/>
    </source>
</evidence>
<keyword evidence="4 6" id="KW-1133">Transmembrane helix</keyword>
<evidence type="ECO:0000256" key="5">
    <source>
        <dbReference type="ARBA" id="ARBA00023136"/>
    </source>
</evidence>
<evidence type="ECO:0000256" key="6">
    <source>
        <dbReference type="SAM" id="Phobius"/>
    </source>
</evidence>
<dbReference type="SUPFAM" id="SSF103473">
    <property type="entry name" value="MFS general substrate transporter"/>
    <property type="match status" value="1"/>
</dbReference>
<reference evidence="8" key="1">
    <citation type="submission" date="2022-11" db="EMBL/GenBank/DDBJ databases">
        <authorList>
            <person name="Petersen C."/>
        </authorList>
    </citation>
    <scope>NUCLEOTIDE SEQUENCE</scope>
    <source>
        <strain evidence="8">IBT 30069</strain>
    </source>
</reference>
<feature type="transmembrane region" description="Helical" evidence="6">
    <location>
        <begin position="330"/>
        <end position="352"/>
    </location>
</feature>
<dbReference type="GO" id="GO:0022857">
    <property type="term" value="F:transmembrane transporter activity"/>
    <property type="evidence" value="ECO:0007669"/>
    <property type="project" value="InterPro"/>
</dbReference>
<dbReference type="OrthoDB" id="5296287at2759"/>
<evidence type="ECO:0000313" key="9">
    <source>
        <dbReference type="Proteomes" id="UP001149165"/>
    </source>
</evidence>
<comment type="similarity">
    <text evidence="2">Belongs to the major facilitator superfamily.</text>
</comment>
<accession>A0A9W9G8L6</accession>
<dbReference type="GO" id="GO:0016020">
    <property type="term" value="C:membrane"/>
    <property type="evidence" value="ECO:0007669"/>
    <property type="project" value="UniProtKB-SubCell"/>
</dbReference>
<dbReference type="PANTHER" id="PTHR23502:SF68">
    <property type="entry name" value="MULTIDRUG TRANSPORTER, PUTATIVE (AFU_ORTHOLOGUE AFUA_3G01120)-RELATED"/>
    <property type="match status" value="1"/>
</dbReference>
<feature type="transmembrane region" description="Helical" evidence="6">
    <location>
        <begin position="65"/>
        <end position="86"/>
    </location>
</feature>
<comment type="caution">
    <text evidence="8">The sequence shown here is derived from an EMBL/GenBank/DDBJ whole genome shotgun (WGS) entry which is preliminary data.</text>
</comment>
<feature type="transmembrane region" description="Helical" evidence="6">
    <location>
        <begin position="441"/>
        <end position="464"/>
    </location>
</feature>
<feature type="transmembrane region" description="Helical" evidence="6">
    <location>
        <begin position="288"/>
        <end position="310"/>
    </location>
</feature>
<reference evidence="8" key="2">
    <citation type="journal article" date="2023" name="IMA Fungus">
        <title>Comparative genomic study of the Penicillium genus elucidates a diverse pangenome and 15 lateral gene transfer events.</title>
        <authorList>
            <person name="Petersen C."/>
            <person name="Sorensen T."/>
            <person name="Nielsen M.R."/>
            <person name="Sondergaard T.E."/>
            <person name="Sorensen J.L."/>
            <person name="Fitzpatrick D.A."/>
            <person name="Frisvad J.C."/>
            <person name="Nielsen K.L."/>
        </authorList>
    </citation>
    <scope>NUCLEOTIDE SEQUENCE</scope>
    <source>
        <strain evidence="8">IBT 30069</strain>
    </source>
</reference>
<protein>
    <submittedName>
        <fullName evidence="8">Bicyclomycin resistance protein</fullName>
    </submittedName>
</protein>
<keyword evidence="9" id="KW-1185">Reference proteome</keyword>
<evidence type="ECO:0000259" key="7">
    <source>
        <dbReference type="PROSITE" id="PS50850"/>
    </source>
</evidence>
<feature type="transmembrane region" description="Helical" evidence="6">
    <location>
        <begin position="131"/>
        <end position="150"/>
    </location>
</feature>
<dbReference type="InterPro" id="IPR036259">
    <property type="entry name" value="MFS_trans_sf"/>
</dbReference>
<feature type="transmembrane region" description="Helical" evidence="6">
    <location>
        <begin position="156"/>
        <end position="178"/>
    </location>
</feature>
<feature type="transmembrane region" description="Helical" evidence="6">
    <location>
        <begin position="476"/>
        <end position="499"/>
    </location>
</feature>
<evidence type="ECO:0000256" key="4">
    <source>
        <dbReference type="ARBA" id="ARBA00022989"/>
    </source>
</evidence>
<dbReference type="Gene3D" id="1.20.1250.20">
    <property type="entry name" value="MFS general substrate transporter like domains"/>
    <property type="match status" value="1"/>
</dbReference>
<comment type="subcellular location">
    <subcellularLocation>
        <location evidence="1">Membrane</location>
        <topology evidence="1">Multi-pass membrane protein</topology>
    </subcellularLocation>
</comment>
<dbReference type="EMBL" id="JAPQKH010000002">
    <property type="protein sequence ID" value="KAJ5113437.1"/>
    <property type="molecule type" value="Genomic_DNA"/>
</dbReference>
<keyword evidence="5 6" id="KW-0472">Membrane</keyword>
<sequence>MPRDSPSTERLLRDDDEFINRRRESDTVSNTETDALLDPNLVWWDKDNDAEHPYNWPRWRTQSNCFLISAMTFLTALASSIIAPGVPQLMTEFQTDNLQLAAFVVSVYILGFAAGPLFIAPLSEIYGRVIVYHFCNIGFTVFAAGCALAPNIHTLIVFRFLNGLFGSCPATIGGGSITDMIPQNRRASVVAAYSVGALFAPIIGPLAGGLLAGTLGWRWDFWLLTLSGGVASIFMFFMLKETYHPVILERKAARLRTESDNTHLRSKLNPGLSPRAYFIRNIIRPLNMLMFSPIIIITSLFIAITYGYMYLLFTSFTQVFGRYYGFTTNTVGFCFLGLGIGSFLGVAVFSGISDRIMKAKANADSHCSTGITMAAQKNGMRPEYRLPPLPWAVLSLAFGLLMYGWTAELRLHWIFPIIGTVFIGLGQLLLFMVLQMYLIDAFTIYAASAVAAITAVRSIAGALLPLLGLSLYDKLGIGWGNTVLAVVCLPLLVVSHLLVRYGEALREKFEIKNL</sequence>
<feature type="transmembrane region" description="Helical" evidence="6">
    <location>
        <begin position="389"/>
        <end position="407"/>
    </location>
</feature>
<evidence type="ECO:0000313" key="8">
    <source>
        <dbReference type="EMBL" id="KAJ5113437.1"/>
    </source>
</evidence>
<feature type="transmembrane region" description="Helical" evidence="6">
    <location>
        <begin position="98"/>
        <end position="119"/>
    </location>
</feature>
<gene>
    <name evidence="8" type="ORF">N7456_001971</name>
</gene>
<feature type="domain" description="Major facilitator superfamily (MFS) profile" evidence="7">
    <location>
        <begin position="64"/>
        <end position="503"/>
    </location>
</feature>
<evidence type="ECO:0000256" key="1">
    <source>
        <dbReference type="ARBA" id="ARBA00004141"/>
    </source>
</evidence>
<dbReference type="InterPro" id="IPR011701">
    <property type="entry name" value="MFS"/>
</dbReference>
<dbReference type="AlphaFoldDB" id="A0A9W9G8L6"/>
<dbReference type="InterPro" id="IPR020846">
    <property type="entry name" value="MFS_dom"/>
</dbReference>
<dbReference type="Pfam" id="PF07690">
    <property type="entry name" value="MFS_1"/>
    <property type="match status" value="1"/>
</dbReference>
<dbReference type="Proteomes" id="UP001149165">
    <property type="component" value="Unassembled WGS sequence"/>
</dbReference>
<proteinExistence type="inferred from homology"/>
<dbReference type="PROSITE" id="PS50850">
    <property type="entry name" value="MFS"/>
    <property type="match status" value="1"/>
</dbReference>
<name>A0A9W9G8L6_9EURO</name>
<organism evidence="8 9">
    <name type="scientific">Penicillium angulare</name>
    <dbReference type="NCBI Taxonomy" id="116970"/>
    <lineage>
        <taxon>Eukaryota</taxon>
        <taxon>Fungi</taxon>
        <taxon>Dikarya</taxon>
        <taxon>Ascomycota</taxon>
        <taxon>Pezizomycotina</taxon>
        <taxon>Eurotiomycetes</taxon>
        <taxon>Eurotiomycetidae</taxon>
        <taxon>Eurotiales</taxon>
        <taxon>Aspergillaceae</taxon>
        <taxon>Penicillium</taxon>
    </lineage>
</organism>
<dbReference type="CDD" id="cd17323">
    <property type="entry name" value="MFS_Tpo1_MDR_like"/>
    <property type="match status" value="1"/>
</dbReference>
<dbReference type="PANTHER" id="PTHR23502">
    <property type="entry name" value="MAJOR FACILITATOR SUPERFAMILY"/>
    <property type="match status" value="1"/>
</dbReference>
<feature type="transmembrane region" description="Helical" evidence="6">
    <location>
        <begin position="221"/>
        <end position="239"/>
    </location>
</feature>
<evidence type="ECO:0000256" key="2">
    <source>
        <dbReference type="ARBA" id="ARBA00008335"/>
    </source>
</evidence>